<comment type="caution">
    <text evidence="4">The sequence shown here is derived from an EMBL/GenBank/DDBJ whole genome shotgun (WGS) entry which is preliminary data.</text>
</comment>
<dbReference type="PROSITE" id="PS00198">
    <property type="entry name" value="4FE4S_FER_1"/>
    <property type="match status" value="1"/>
</dbReference>
<evidence type="ECO:0000313" key="5">
    <source>
        <dbReference type="Proteomes" id="UP000094056"/>
    </source>
</evidence>
<keyword evidence="1" id="KW-0479">Metal-binding</keyword>
<dbReference type="GO" id="GO:0046872">
    <property type="term" value="F:metal ion binding"/>
    <property type="evidence" value="ECO:0007669"/>
    <property type="project" value="UniProtKB-KW"/>
</dbReference>
<evidence type="ECO:0000313" key="4">
    <source>
        <dbReference type="EMBL" id="ODS31677.1"/>
    </source>
</evidence>
<dbReference type="EMBL" id="MAYW01000101">
    <property type="protein sequence ID" value="ODS31677.1"/>
    <property type="molecule type" value="Genomic_DNA"/>
</dbReference>
<dbReference type="GO" id="GO:0051539">
    <property type="term" value="F:4 iron, 4 sulfur cluster binding"/>
    <property type="evidence" value="ECO:0007669"/>
    <property type="project" value="InterPro"/>
</dbReference>
<dbReference type="AlphaFoldDB" id="A0A1E3X7S0"/>
<proteinExistence type="predicted"/>
<keyword evidence="3" id="KW-0411">Iron-sulfur</keyword>
<dbReference type="GO" id="GO:0009055">
    <property type="term" value="F:electron transfer activity"/>
    <property type="evidence" value="ECO:0007669"/>
    <property type="project" value="InterPro"/>
</dbReference>
<evidence type="ECO:0000256" key="3">
    <source>
        <dbReference type="ARBA" id="ARBA00023014"/>
    </source>
</evidence>
<sequence>MNKKQQYKKVYKNGFNLIEIYPIKFSETVALVKYDGPVDNFNFSFPYRKVEHIIVSLCPTEPWAIPNWAILKNKTPDFLNKLETVRTKYFPDSHCHVVINNQETNLINEVNQYKGNADKIPLNPPSPPLLKGGFRGYFTKVEYLHLHTMDPIYPYDAPVLIVNKILGLNLSYGQNTTDIGVIILDPQSVIGIFEHYIQKNEFNTHLVPISGTGLKENKILKVKPGTPINNLLDAYVRKDIKYRVFLDGPLNGTEVKDLTQKVLWSTKNIVVMEEKDYKTPFPYTRFNELLFTTSLMGELRRCVYCNYCDDICPVGLEPALYWHCYTRGEKQKGASLCIGKMYRMWTLQFYMSIEVRII</sequence>
<evidence type="ECO:0000256" key="2">
    <source>
        <dbReference type="ARBA" id="ARBA00023004"/>
    </source>
</evidence>
<dbReference type="Proteomes" id="UP000094056">
    <property type="component" value="Unassembled WGS sequence"/>
</dbReference>
<dbReference type="PANTHER" id="PTHR43034">
    <property type="entry name" value="ION-TRANSLOCATING OXIDOREDUCTASE COMPLEX SUBUNIT C"/>
    <property type="match status" value="1"/>
</dbReference>
<reference evidence="4 5" key="1">
    <citation type="submission" date="2016-07" db="EMBL/GenBank/DDBJ databases">
        <title>Draft genome of Scalindua rubra, obtained from a brine-seawater interface in the Red Sea, sheds light on salt adaptation in anammox bacteria.</title>
        <authorList>
            <person name="Speth D.R."/>
            <person name="Lagkouvardos I."/>
            <person name="Wang Y."/>
            <person name="Qian P.-Y."/>
            <person name="Dutilh B.E."/>
            <person name="Jetten M.S."/>
        </authorList>
    </citation>
    <scope>NUCLEOTIDE SEQUENCE [LARGE SCALE GENOMIC DNA]</scope>
    <source>
        <strain evidence="4">BSI-1</strain>
    </source>
</reference>
<accession>A0A1E3X7S0</accession>
<dbReference type="InterPro" id="IPR017900">
    <property type="entry name" value="4Fe4S_Fe_S_CS"/>
</dbReference>
<gene>
    <name evidence="4" type="ORF">SCARUB_03194</name>
</gene>
<dbReference type="InterPro" id="IPR010208">
    <property type="entry name" value="Ion_transpt_RnfC/RsxC"/>
</dbReference>
<dbReference type="PANTHER" id="PTHR43034:SF2">
    <property type="entry name" value="ION-TRANSLOCATING OXIDOREDUCTASE COMPLEX SUBUNIT C"/>
    <property type="match status" value="1"/>
</dbReference>
<name>A0A1E3X7S0_9BACT</name>
<evidence type="ECO:0000256" key="1">
    <source>
        <dbReference type="ARBA" id="ARBA00022723"/>
    </source>
</evidence>
<keyword evidence="2" id="KW-0408">Iron</keyword>
<dbReference type="GO" id="GO:0016020">
    <property type="term" value="C:membrane"/>
    <property type="evidence" value="ECO:0007669"/>
    <property type="project" value="InterPro"/>
</dbReference>
<organism evidence="4 5">
    <name type="scientific">Candidatus Scalindua rubra</name>
    <dbReference type="NCBI Taxonomy" id="1872076"/>
    <lineage>
        <taxon>Bacteria</taxon>
        <taxon>Pseudomonadati</taxon>
        <taxon>Planctomycetota</taxon>
        <taxon>Candidatus Brocadiia</taxon>
        <taxon>Candidatus Brocadiales</taxon>
        <taxon>Candidatus Scalinduaceae</taxon>
        <taxon>Candidatus Scalindua</taxon>
    </lineage>
</organism>
<protein>
    <submittedName>
        <fullName evidence="4">Na+-translocating NADH-quinone reductase subunit A</fullName>
    </submittedName>
</protein>